<accession>A0AAI9C807</accession>
<dbReference type="RefSeq" id="WP_130768356.1">
    <property type="nucleotide sequence ID" value="NZ_CP014014.1"/>
</dbReference>
<reference evidence="1" key="1">
    <citation type="submission" date="2022-07" db="EMBL/GenBank/DDBJ databases">
        <authorList>
            <consortium name="Clinical and Environmental Microbiology Branch: Whole genome sequencing antimicrobial resistance pathogens in the healthcare setting"/>
        </authorList>
    </citation>
    <scope>NUCLEOTIDE SEQUENCE</scope>
    <source>
        <strain evidence="1">Stenotrophomonas_maltophilia_2021CK-00905</strain>
    </source>
</reference>
<dbReference type="InterPro" id="IPR036397">
    <property type="entry name" value="RNaseH_sf"/>
</dbReference>
<organism evidence="1 2">
    <name type="scientific">Stenotrophomonas maltophilia</name>
    <name type="common">Pseudomonas maltophilia</name>
    <name type="synonym">Xanthomonas maltophilia</name>
    <dbReference type="NCBI Taxonomy" id="40324"/>
    <lineage>
        <taxon>Bacteria</taxon>
        <taxon>Pseudomonadati</taxon>
        <taxon>Pseudomonadota</taxon>
        <taxon>Gammaproteobacteria</taxon>
        <taxon>Lysobacterales</taxon>
        <taxon>Lysobacteraceae</taxon>
        <taxon>Stenotrophomonas</taxon>
        <taxon>Stenotrophomonas maltophilia group</taxon>
    </lineage>
</organism>
<sequence length="796" mass="89755">MTPDQLRDHLRTLDLSVEDRSFALELFGQEPGRSVGAYALDNVVVDFYSRKCRDVRRLESHTVEQTFAYELEIDPDVISYVCQVTCRGIRRGNHVCTAHADFFVVRRSSVEIVECKPISKLSTLVERKPEEWVLDGGKYRNLVYERWAASHGIEYKIWASPSNISRYHRNLQFIYQNWDEDLSMVRREGFAAVEKQLYMGPKSIAFLMEEIPWFNAGVAAGLLADRLVHGPIGHIPITDTRNFLLSLSQEQAEAIAAECCKNINNLYAEASGPVALASSVDVAKAVARLKKLECLAREGKRATPKMRKLEERVRLARAEGRNPLDDLITNYAKCGNRSSRLTHAQSELVRGVIGSHWLKGKVATLADLYRELALQCECAGVPVPGRKALVRRVRSVSRGQRDLAVGGKRNYQANRPRSDARVRSGQALAVHSVLHIDATKVDNRVFTQEDEGQQDHCPVLYCGRDEASSKVMAHAFVFGPARREGPLILLRNYVREHAKLPHAIVIDRGTDLKSALGDLCRTYGISILTVPTGASRFNSQCETVQGLINSMVSHKLIGSTKPDKAGRSVDGKFKSRSTARLDFSTVESEIHHLLYSLMPEMPVDGFAGARERFENSQLTAPNSGIPTVVDDDFLFQTSVKLKSCSYERTRGIRHWRRSYTNADLASRAHEEKILSARRDPEDISFVWIQTTKRRYKAWCSKVSEIGHYSEQDRHFEAMWEQFITPDVESKKEELQRKNYERTSMANARQRANDMGLASGKETQAPPNASRSKVQARLVVNFDELPDLIVEGDSHGR</sequence>
<dbReference type="Gene3D" id="3.30.420.10">
    <property type="entry name" value="Ribonuclease H-like superfamily/Ribonuclease H"/>
    <property type="match status" value="1"/>
</dbReference>
<dbReference type="EMBL" id="ABLOMU010000004">
    <property type="protein sequence ID" value="EKT4440000.1"/>
    <property type="molecule type" value="Genomic_DNA"/>
</dbReference>
<dbReference type="Proteomes" id="UP001214521">
    <property type="component" value="Unassembled WGS sequence"/>
</dbReference>
<protein>
    <submittedName>
        <fullName evidence="1">Uncharacterized protein</fullName>
    </submittedName>
</protein>
<dbReference type="GO" id="GO:0003676">
    <property type="term" value="F:nucleic acid binding"/>
    <property type="evidence" value="ECO:0007669"/>
    <property type="project" value="InterPro"/>
</dbReference>
<name>A0AAI9C807_STEMA</name>
<proteinExistence type="predicted"/>
<evidence type="ECO:0000313" key="1">
    <source>
        <dbReference type="EMBL" id="EKT4440000.1"/>
    </source>
</evidence>
<comment type="caution">
    <text evidence="1">The sequence shown here is derived from an EMBL/GenBank/DDBJ whole genome shotgun (WGS) entry which is preliminary data.</text>
</comment>
<evidence type="ECO:0000313" key="2">
    <source>
        <dbReference type="Proteomes" id="UP001214521"/>
    </source>
</evidence>
<dbReference type="AlphaFoldDB" id="A0AAI9C807"/>
<gene>
    <name evidence="1" type="ORF">QEK83_000600</name>
</gene>